<dbReference type="PANTHER" id="PTHR30619:SF1">
    <property type="entry name" value="RECOMBINATION PROTEIN 2"/>
    <property type="match status" value="1"/>
</dbReference>
<reference evidence="3 4" key="1">
    <citation type="submission" date="2016-10" db="EMBL/GenBank/DDBJ databases">
        <authorList>
            <person name="de Groot N.N."/>
        </authorList>
    </citation>
    <scope>NUCLEOTIDE SEQUENCE [LARGE SCALE GENOMIC DNA]</scope>
    <source>
        <strain evidence="3 4">KH2T6</strain>
    </source>
</reference>
<proteinExistence type="predicted"/>
<gene>
    <name evidence="3" type="ORF">SAMN05216469_107116</name>
</gene>
<dbReference type="InterPro" id="IPR035681">
    <property type="entry name" value="ComA-like_MBL"/>
</dbReference>
<dbReference type="AlphaFoldDB" id="A0A1H7KUL2"/>
<keyword evidence="1" id="KW-0732">Signal</keyword>
<evidence type="ECO:0000256" key="1">
    <source>
        <dbReference type="SAM" id="SignalP"/>
    </source>
</evidence>
<evidence type="ECO:0000313" key="4">
    <source>
        <dbReference type="Proteomes" id="UP000186015"/>
    </source>
</evidence>
<keyword evidence="3" id="KW-0378">Hydrolase</keyword>
<name>A0A1H7KUL2_RUMAL</name>
<dbReference type="SUPFAM" id="SSF56281">
    <property type="entry name" value="Metallo-hydrolase/oxidoreductase"/>
    <property type="match status" value="1"/>
</dbReference>
<dbReference type="Proteomes" id="UP000186015">
    <property type="component" value="Unassembled WGS sequence"/>
</dbReference>
<dbReference type="PANTHER" id="PTHR30619">
    <property type="entry name" value="DNA INTERNALIZATION/COMPETENCE PROTEIN COMEC/REC2"/>
    <property type="match status" value="1"/>
</dbReference>
<accession>A0A1H7KUL2</accession>
<feature type="chain" id="PRO_5010194561" evidence="1">
    <location>
        <begin position="23"/>
        <end position="282"/>
    </location>
</feature>
<dbReference type="GO" id="GO:0016787">
    <property type="term" value="F:hydrolase activity"/>
    <property type="evidence" value="ECO:0007669"/>
    <property type="project" value="UniProtKB-KW"/>
</dbReference>
<organism evidence="3 4">
    <name type="scientific">Ruminococcus albus</name>
    <dbReference type="NCBI Taxonomy" id="1264"/>
    <lineage>
        <taxon>Bacteria</taxon>
        <taxon>Bacillati</taxon>
        <taxon>Bacillota</taxon>
        <taxon>Clostridia</taxon>
        <taxon>Eubacteriales</taxon>
        <taxon>Oscillospiraceae</taxon>
        <taxon>Ruminococcus</taxon>
    </lineage>
</organism>
<dbReference type="PROSITE" id="PS51257">
    <property type="entry name" value="PROKAR_LIPOPROTEIN"/>
    <property type="match status" value="1"/>
</dbReference>
<dbReference type="Gene3D" id="3.60.15.10">
    <property type="entry name" value="Ribonuclease Z/Hydroxyacylglutathione hydrolase-like"/>
    <property type="match status" value="1"/>
</dbReference>
<dbReference type="InterPro" id="IPR052159">
    <property type="entry name" value="Competence_DNA_uptake"/>
</dbReference>
<feature type="domain" description="Metallo-beta-lactamase" evidence="2">
    <location>
        <begin position="50"/>
        <end position="234"/>
    </location>
</feature>
<protein>
    <submittedName>
        <fullName evidence="3">Metal-dependent hydrolase, beta-lactamase superfamily II</fullName>
    </submittedName>
</protein>
<evidence type="ECO:0000259" key="2">
    <source>
        <dbReference type="Pfam" id="PF00753"/>
    </source>
</evidence>
<dbReference type="InterPro" id="IPR036866">
    <property type="entry name" value="RibonucZ/Hydroxyglut_hydro"/>
</dbReference>
<dbReference type="EMBL" id="FOAT01000007">
    <property type="protein sequence ID" value="SEK90553.1"/>
    <property type="molecule type" value="Genomic_DNA"/>
</dbReference>
<dbReference type="Pfam" id="PF00753">
    <property type="entry name" value="Lactamase_B"/>
    <property type="match status" value="1"/>
</dbReference>
<dbReference type="CDD" id="cd07731">
    <property type="entry name" value="ComA-like_MBL-fold"/>
    <property type="match status" value="1"/>
</dbReference>
<feature type="signal peptide" evidence="1">
    <location>
        <begin position="1"/>
        <end position="22"/>
    </location>
</feature>
<sequence>MLKKFLCIAAAALTAFMSGCTAKTNKVSIDEVGKGLTIYSFKAGKADAELIYGDDWAVLIDCGEKGFGKHITAYMEEQGIKKLDYLIITHFDKDHVGGAAKILRSCEVGTVLQSNSPKESEEYDNYLEELKNQGITAQTVREDMTFTLGEAVFTIDPPAQEAYEKEPSNNSSLITEVTLGDVNMLFAGDAENDRLAEFTQNNNKTYRFVKVPYHGHWQKQLKPFAQSIKAEIAVITSSDEEPEDKDTVDLFKKCGAEVFLTRTDSVIAKCDGKNIAAEYDNS</sequence>
<evidence type="ECO:0000313" key="3">
    <source>
        <dbReference type="EMBL" id="SEK90553.1"/>
    </source>
</evidence>
<dbReference type="InterPro" id="IPR001279">
    <property type="entry name" value="Metallo-B-lactamas"/>
</dbReference>